<reference evidence="3" key="1">
    <citation type="submission" date="2020-05" db="EMBL/GenBank/DDBJ databases">
        <authorList>
            <person name="Chiriac C."/>
            <person name="Salcher M."/>
            <person name="Ghai R."/>
            <person name="Kavagutti S V."/>
        </authorList>
    </citation>
    <scope>NUCLEOTIDE SEQUENCE</scope>
</reference>
<dbReference type="PANTHER" id="PTHR10579:SF43">
    <property type="entry name" value="ZINC FINGER (C3HC4-TYPE RING FINGER) FAMILY PROTEIN"/>
    <property type="match status" value="1"/>
</dbReference>
<evidence type="ECO:0000256" key="1">
    <source>
        <dbReference type="SAM" id="MobiDB-lite"/>
    </source>
</evidence>
<organism evidence="3">
    <name type="scientific">freshwater metagenome</name>
    <dbReference type="NCBI Taxonomy" id="449393"/>
    <lineage>
        <taxon>unclassified sequences</taxon>
        <taxon>metagenomes</taxon>
        <taxon>ecological metagenomes</taxon>
    </lineage>
</organism>
<dbReference type="Pfam" id="PF00092">
    <property type="entry name" value="VWA"/>
    <property type="match status" value="1"/>
</dbReference>
<sequence length="370" mass="39428">MIDKSGSMNGAPIASVKAAVGHLLRLLGPDDRAGVVAFDDEVELVLDLNRHDADAAIAKVNAVQGGGMTNLSGGWLKALEMLEGSARDNALRRIVLLTDGQANVGETNPDRLCTNTSTARARNVTTTTIGFGDSYDERLLSAMADSGAGNDYWCAGPDQAPQIFNDEFEGLASVVAQNVSVELRPSAGVLGMRVLNEFPITEVAGGLQIALGDAYGDEHRKVIAELLVPPVRDVGPYALGEIIVRWTSVGDDIELHTTTIPIGIGVSNDPDAVDPGADPAVTEQVNILRAAEERRKALDAINEGDFGSASMSLSMAADFLTDSGADPMMISELRMDSARLESGEWDDASSKKQWSTRRSESKGRKRRYDD</sequence>
<dbReference type="SUPFAM" id="SSF53300">
    <property type="entry name" value="vWA-like"/>
    <property type="match status" value="1"/>
</dbReference>
<protein>
    <submittedName>
        <fullName evidence="3">Unannotated protein</fullName>
    </submittedName>
</protein>
<evidence type="ECO:0000259" key="2">
    <source>
        <dbReference type="PROSITE" id="PS50234"/>
    </source>
</evidence>
<dbReference type="InterPro" id="IPR051266">
    <property type="entry name" value="CLCR"/>
</dbReference>
<feature type="region of interest" description="Disordered" evidence="1">
    <location>
        <begin position="341"/>
        <end position="370"/>
    </location>
</feature>
<feature type="domain" description="VWFA" evidence="2">
    <location>
        <begin position="1"/>
        <end position="179"/>
    </location>
</feature>
<dbReference type="InterPro" id="IPR036465">
    <property type="entry name" value="vWFA_dom_sf"/>
</dbReference>
<proteinExistence type="predicted"/>
<dbReference type="InterPro" id="IPR002035">
    <property type="entry name" value="VWF_A"/>
</dbReference>
<dbReference type="Gene3D" id="3.40.50.410">
    <property type="entry name" value="von Willebrand factor, type A domain"/>
    <property type="match status" value="1"/>
</dbReference>
<dbReference type="SMART" id="SM00327">
    <property type="entry name" value="VWA"/>
    <property type="match status" value="1"/>
</dbReference>
<accession>A0A6J6IVD5</accession>
<feature type="compositionally biased region" description="Basic and acidic residues" evidence="1">
    <location>
        <begin position="357"/>
        <end position="370"/>
    </location>
</feature>
<name>A0A6J6IVD5_9ZZZZ</name>
<dbReference type="AlphaFoldDB" id="A0A6J6IVD5"/>
<dbReference type="EMBL" id="CAEZUP010000180">
    <property type="protein sequence ID" value="CAB4628500.1"/>
    <property type="molecule type" value="Genomic_DNA"/>
</dbReference>
<gene>
    <name evidence="3" type="ORF">UFOPK1835_02272</name>
</gene>
<dbReference type="PROSITE" id="PS50234">
    <property type="entry name" value="VWFA"/>
    <property type="match status" value="1"/>
</dbReference>
<dbReference type="PANTHER" id="PTHR10579">
    <property type="entry name" value="CALCIUM-ACTIVATED CHLORIDE CHANNEL REGULATOR"/>
    <property type="match status" value="1"/>
</dbReference>
<evidence type="ECO:0000313" key="3">
    <source>
        <dbReference type="EMBL" id="CAB4628500.1"/>
    </source>
</evidence>